<gene>
    <name evidence="3" type="ORF">FB561_6550</name>
</gene>
<feature type="compositionally biased region" description="Pro residues" evidence="1">
    <location>
        <begin position="55"/>
        <end position="66"/>
    </location>
</feature>
<proteinExistence type="predicted"/>
<feature type="chain" id="PRO_5038655691" evidence="2">
    <location>
        <begin position="21"/>
        <end position="163"/>
    </location>
</feature>
<evidence type="ECO:0000256" key="1">
    <source>
        <dbReference type="SAM" id="MobiDB-lite"/>
    </source>
</evidence>
<sequence>MRTLRLLPGAALLLALVACSSTDPGSTAQDAAPVGTPTTASPTPAPTTTSQSPATPSPSKPSPTKPAEPRAADGFDYQACRDAVCEVYVKTGSKVPVKRSVAGFSTLVVSKVAATGVAFGGRTPNISVSASGQRAGSRSRLNGLDITTVAVNPPLAILRLRTS</sequence>
<reference evidence="3 4" key="1">
    <citation type="submission" date="2019-06" db="EMBL/GenBank/DDBJ databases">
        <title>Sequencing the genomes of 1000 actinobacteria strains.</title>
        <authorList>
            <person name="Klenk H.-P."/>
        </authorList>
    </citation>
    <scope>NUCLEOTIDE SEQUENCE [LARGE SCALE GENOMIC DNA]</scope>
    <source>
        <strain evidence="3 4">DSM 24683</strain>
    </source>
</reference>
<dbReference type="RefSeq" id="WP_145813855.1">
    <property type="nucleotide sequence ID" value="NZ_VIVK01000002.1"/>
</dbReference>
<dbReference type="OrthoDB" id="3627712at2"/>
<dbReference type="EMBL" id="VIVK01000002">
    <property type="protein sequence ID" value="TWD75112.1"/>
    <property type="molecule type" value="Genomic_DNA"/>
</dbReference>
<organism evidence="3 4">
    <name type="scientific">Kribbella amoyensis</name>
    <dbReference type="NCBI Taxonomy" id="996641"/>
    <lineage>
        <taxon>Bacteria</taxon>
        <taxon>Bacillati</taxon>
        <taxon>Actinomycetota</taxon>
        <taxon>Actinomycetes</taxon>
        <taxon>Propionibacteriales</taxon>
        <taxon>Kribbellaceae</taxon>
        <taxon>Kribbella</taxon>
    </lineage>
</organism>
<feature type="region of interest" description="Disordered" evidence="1">
    <location>
        <begin position="23"/>
        <end position="73"/>
    </location>
</feature>
<accession>A0A561B8U7</accession>
<evidence type="ECO:0000313" key="4">
    <source>
        <dbReference type="Proteomes" id="UP000318380"/>
    </source>
</evidence>
<feature type="compositionally biased region" description="Low complexity" evidence="1">
    <location>
        <begin position="31"/>
        <end position="54"/>
    </location>
</feature>
<comment type="caution">
    <text evidence="3">The sequence shown here is derived from an EMBL/GenBank/DDBJ whole genome shotgun (WGS) entry which is preliminary data.</text>
</comment>
<keyword evidence="2" id="KW-0732">Signal</keyword>
<name>A0A561B8U7_9ACTN</name>
<feature type="signal peptide" evidence="2">
    <location>
        <begin position="1"/>
        <end position="20"/>
    </location>
</feature>
<dbReference type="AlphaFoldDB" id="A0A561B8U7"/>
<evidence type="ECO:0000256" key="2">
    <source>
        <dbReference type="SAM" id="SignalP"/>
    </source>
</evidence>
<keyword evidence="4" id="KW-1185">Reference proteome</keyword>
<dbReference type="Proteomes" id="UP000318380">
    <property type="component" value="Unassembled WGS sequence"/>
</dbReference>
<protein>
    <submittedName>
        <fullName evidence="3">Uncharacterized protein</fullName>
    </submittedName>
</protein>
<evidence type="ECO:0000313" key="3">
    <source>
        <dbReference type="EMBL" id="TWD75112.1"/>
    </source>
</evidence>
<dbReference type="PROSITE" id="PS51257">
    <property type="entry name" value="PROKAR_LIPOPROTEIN"/>
    <property type="match status" value="1"/>
</dbReference>